<evidence type="ECO:0000313" key="4">
    <source>
        <dbReference type="Proteomes" id="UP000693972"/>
    </source>
</evidence>
<name>A0A975TT64_9RHOB</name>
<keyword evidence="1" id="KW-0812">Transmembrane</keyword>
<keyword evidence="1" id="KW-1133">Transmembrane helix</keyword>
<dbReference type="AlphaFoldDB" id="A0A975TT64"/>
<dbReference type="EMBL" id="JAIMBW010000001">
    <property type="protein sequence ID" value="MBY4894100.1"/>
    <property type="molecule type" value="Genomic_DNA"/>
</dbReference>
<evidence type="ECO:0000313" key="2">
    <source>
        <dbReference type="EMBL" id="MBY4894100.1"/>
    </source>
</evidence>
<gene>
    <name evidence="2" type="ORF">KUL25_15175</name>
    <name evidence="3" type="ORF">KUL25_15180</name>
</gene>
<evidence type="ECO:0000313" key="3">
    <source>
        <dbReference type="EMBL" id="QXL86785.1"/>
    </source>
</evidence>
<keyword evidence="1" id="KW-0472">Membrane</keyword>
<proteinExistence type="predicted"/>
<sequence length="50" mass="5837">MSIVDIMLWPGTAICRMFGVDSEKDMGLIRSMFNMLVYLTVMLVVLWMFM</sequence>
<dbReference type="Proteomes" id="UP000693972">
    <property type="component" value="Unassembled WGS sequence"/>
</dbReference>
<evidence type="ECO:0000256" key="1">
    <source>
        <dbReference type="SAM" id="Phobius"/>
    </source>
</evidence>
<accession>A0A975TT64</accession>
<dbReference type="EMBL" id="CP078073">
    <property type="protein sequence ID" value="QXL86785.1"/>
    <property type="molecule type" value="Genomic_DNA"/>
</dbReference>
<reference evidence="3 4" key="1">
    <citation type="submission" date="2021-07" db="EMBL/GenBank/DDBJ databases">
        <title>Karlodiniumbacter phycospheric gen. nov., sp. nov., a phycosphere bacterium isolated from karlodinium veneficum.</title>
        <authorList>
            <person name="Peng Y."/>
            <person name="Jiang L."/>
            <person name="Lee J."/>
        </authorList>
    </citation>
    <scope>NUCLEOTIDE SEQUENCE</scope>
    <source>
        <strain evidence="3 4">N5</strain>
    </source>
</reference>
<dbReference type="RefSeq" id="WP_257893712.1">
    <property type="nucleotide sequence ID" value="NZ_JAIMBW010000001.1"/>
</dbReference>
<keyword evidence="4" id="KW-1185">Reference proteome</keyword>
<protein>
    <submittedName>
        <fullName evidence="3">Uncharacterized protein</fullName>
    </submittedName>
</protein>
<organism evidence="3">
    <name type="scientific">Gymnodinialimonas phycosphaerae</name>
    <dbReference type="NCBI Taxonomy" id="2841589"/>
    <lineage>
        <taxon>Bacteria</taxon>
        <taxon>Pseudomonadati</taxon>
        <taxon>Pseudomonadota</taxon>
        <taxon>Alphaproteobacteria</taxon>
        <taxon>Rhodobacterales</taxon>
        <taxon>Paracoccaceae</taxon>
        <taxon>Gymnodinialimonas</taxon>
    </lineage>
</organism>
<feature type="transmembrane region" description="Helical" evidence="1">
    <location>
        <begin position="27"/>
        <end position="49"/>
    </location>
</feature>